<accession>A0A150TVF5</accession>
<comment type="caution">
    <text evidence="1">The sequence shown here is derived from an EMBL/GenBank/DDBJ whole genome shotgun (WGS) entry which is preliminary data.</text>
</comment>
<sequence length="158" mass="16781">MKKRGRKGERREETCLLIAEPGAPWTECAAWQSTRTRDIHTVIQLPSEHASTFQSRLQEKLQLLGEVSTAVFVAASSANKLVVRSALVRAVLGALPGVRRVVLCPGSDPLAPAAHELAGLSLTMRELIGRSGAVTFSLEGPRGEPLRGLAHLSAAAAA</sequence>
<dbReference type="Proteomes" id="UP000075502">
    <property type="component" value="Unassembled WGS sequence"/>
</dbReference>
<reference evidence="1 2" key="1">
    <citation type="submission" date="2014-02" db="EMBL/GenBank/DDBJ databases">
        <title>The small core and large imbalanced accessory genome model reveals a collaborative survival strategy of Sorangium cellulosum strains in nature.</title>
        <authorList>
            <person name="Han K."/>
            <person name="Peng R."/>
            <person name="Blom J."/>
            <person name="Li Y.-Z."/>
        </authorList>
    </citation>
    <scope>NUCLEOTIDE SEQUENCE [LARGE SCALE GENOMIC DNA]</scope>
    <source>
        <strain evidence="1 2">So0007-03</strain>
    </source>
</reference>
<name>A0A150TVF5_SORCE</name>
<organism evidence="1 2">
    <name type="scientific">Sorangium cellulosum</name>
    <name type="common">Polyangium cellulosum</name>
    <dbReference type="NCBI Taxonomy" id="56"/>
    <lineage>
        <taxon>Bacteria</taxon>
        <taxon>Pseudomonadati</taxon>
        <taxon>Myxococcota</taxon>
        <taxon>Polyangia</taxon>
        <taxon>Polyangiales</taxon>
        <taxon>Polyangiaceae</taxon>
        <taxon>Sorangium</taxon>
    </lineage>
</organism>
<evidence type="ECO:0000313" key="2">
    <source>
        <dbReference type="Proteomes" id="UP000075502"/>
    </source>
</evidence>
<dbReference type="AlphaFoldDB" id="A0A150TVF5"/>
<proteinExistence type="predicted"/>
<gene>
    <name evidence="1" type="ORF">BE21_22305</name>
</gene>
<evidence type="ECO:0000313" key="1">
    <source>
        <dbReference type="EMBL" id="KYG08683.1"/>
    </source>
</evidence>
<dbReference type="EMBL" id="JEME01000918">
    <property type="protein sequence ID" value="KYG08683.1"/>
    <property type="molecule type" value="Genomic_DNA"/>
</dbReference>
<protein>
    <submittedName>
        <fullName evidence="1">Uncharacterized protein</fullName>
    </submittedName>
</protein>